<dbReference type="RefSeq" id="WP_307348497.1">
    <property type="nucleotide sequence ID" value="NZ_JAUSVS010000002.1"/>
</dbReference>
<reference evidence="2 3" key="1">
    <citation type="submission" date="2023-07" db="EMBL/GenBank/DDBJ databases">
        <title>Genomic Encyclopedia of Type Strains, Phase IV (KMG-IV): sequencing the most valuable type-strain genomes for metagenomic binning, comparative biology and taxonomic classification.</title>
        <authorList>
            <person name="Goeker M."/>
        </authorList>
    </citation>
    <scope>NUCLEOTIDE SEQUENCE [LARGE SCALE GENOMIC DNA]</scope>
    <source>
        <strain evidence="2 3">DSM 18695</strain>
    </source>
</reference>
<name>A0ABU0IT07_9CAUL</name>
<accession>A0ABU0IT07</accession>
<keyword evidence="3" id="KW-1185">Reference proteome</keyword>
<organism evidence="2 3">
    <name type="scientific">Caulobacter ginsengisoli</name>
    <dbReference type="NCBI Taxonomy" id="400775"/>
    <lineage>
        <taxon>Bacteria</taxon>
        <taxon>Pseudomonadati</taxon>
        <taxon>Pseudomonadota</taxon>
        <taxon>Alphaproteobacteria</taxon>
        <taxon>Caulobacterales</taxon>
        <taxon>Caulobacteraceae</taxon>
        <taxon>Caulobacter</taxon>
    </lineage>
</organism>
<keyword evidence="1" id="KW-1133">Transmembrane helix</keyword>
<keyword evidence="1" id="KW-0812">Transmembrane</keyword>
<evidence type="ECO:0000256" key="1">
    <source>
        <dbReference type="SAM" id="Phobius"/>
    </source>
</evidence>
<evidence type="ECO:0000313" key="2">
    <source>
        <dbReference type="EMBL" id="MDQ0464102.1"/>
    </source>
</evidence>
<protein>
    <submittedName>
        <fullName evidence="2">Uncharacterized protein</fullName>
    </submittedName>
</protein>
<gene>
    <name evidence="2" type="ORF">QO010_001873</name>
</gene>
<feature type="transmembrane region" description="Helical" evidence="1">
    <location>
        <begin position="106"/>
        <end position="127"/>
    </location>
</feature>
<comment type="caution">
    <text evidence="2">The sequence shown here is derived from an EMBL/GenBank/DDBJ whole genome shotgun (WGS) entry which is preliminary data.</text>
</comment>
<dbReference type="EMBL" id="JAUSVS010000002">
    <property type="protein sequence ID" value="MDQ0464102.1"/>
    <property type="molecule type" value="Genomic_DNA"/>
</dbReference>
<proteinExistence type="predicted"/>
<feature type="transmembrane region" description="Helical" evidence="1">
    <location>
        <begin position="52"/>
        <end position="71"/>
    </location>
</feature>
<dbReference type="Proteomes" id="UP001228905">
    <property type="component" value="Unassembled WGS sequence"/>
</dbReference>
<evidence type="ECO:0000313" key="3">
    <source>
        <dbReference type="Proteomes" id="UP001228905"/>
    </source>
</evidence>
<feature type="transmembrane region" description="Helical" evidence="1">
    <location>
        <begin position="77"/>
        <end position="94"/>
    </location>
</feature>
<sequence length="148" mass="16557">MSLIAYYLILLLITSYAIASGRRFERYAGGLMILNSLLTTTLQRLLHDFYPLITITLNDALLLTAMAWIVWRCRRPWFLGMLAVEAIILLLDLSQVSVQLLPRKSYADATAILAYAQLAMLGAGVIWRTYGPPAEPPESEPLPRGPVH</sequence>
<keyword evidence="1" id="KW-0472">Membrane</keyword>